<accession>A0A382QKT4</accession>
<organism evidence="1">
    <name type="scientific">marine metagenome</name>
    <dbReference type="NCBI Taxonomy" id="408172"/>
    <lineage>
        <taxon>unclassified sequences</taxon>
        <taxon>metagenomes</taxon>
        <taxon>ecological metagenomes</taxon>
    </lineage>
</organism>
<dbReference type="EMBL" id="UINC01114543">
    <property type="protein sequence ID" value="SVC84921.1"/>
    <property type="molecule type" value="Genomic_DNA"/>
</dbReference>
<name>A0A382QKT4_9ZZZZ</name>
<protein>
    <submittedName>
        <fullName evidence="1">Uncharacterized protein</fullName>
    </submittedName>
</protein>
<proteinExistence type="predicted"/>
<evidence type="ECO:0000313" key="1">
    <source>
        <dbReference type="EMBL" id="SVC84921.1"/>
    </source>
</evidence>
<reference evidence="1" key="1">
    <citation type="submission" date="2018-05" db="EMBL/GenBank/DDBJ databases">
        <authorList>
            <person name="Lanie J.A."/>
            <person name="Ng W.-L."/>
            <person name="Kazmierczak K.M."/>
            <person name="Andrzejewski T.M."/>
            <person name="Davidsen T.M."/>
            <person name="Wayne K.J."/>
            <person name="Tettelin H."/>
            <person name="Glass J.I."/>
            <person name="Rusch D."/>
            <person name="Podicherti R."/>
            <person name="Tsui H.-C.T."/>
            <person name="Winkler M.E."/>
        </authorList>
    </citation>
    <scope>NUCLEOTIDE SEQUENCE</scope>
</reference>
<feature type="non-terminal residue" evidence="1">
    <location>
        <position position="45"/>
    </location>
</feature>
<sequence length="45" mass="5150">MMKIFIFILNIVISFQAFALTPYEAKYNLSAKTELGNFKIGTAKY</sequence>
<dbReference type="AlphaFoldDB" id="A0A382QKT4"/>
<gene>
    <name evidence="1" type="ORF">METZ01_LOCUS337775</name>
</gene>